<dbReference type="Proteomes" id="UP000242770">
    <property type="component" value="Unassembled WGS sequence"/>
</dbReference>
<feature type="compositionally biased region" description="Low complexity" evidence="1">
    <location>
        <begin position="87"/>
        <end position="96"/>
    </location>
</feature>
<evidence type="ECO:0000256" key="1">
    <source>
        <dbReference type="SAM" id="MobiDB-lite"/>
    </source>
</evidence>
<reference evidence="3" key="2">
    <citation type="submission" date="2014-06" db="EMBL/GenBank/DDBJ databases">
        <authorList>
            <person name="Berkman J.Paul."/>
        </authorList>
    </citation>
    <scope>NUCLEOTIDE SEQUENCE [LARGE SCALE GENOMIC DNA]</scope>
</reference>
<name>A0A0F7SBB1_9BASI</name>
<dbReference type="AlphaFoldDB" id="A0A0F7SBB1"/>
<reference evidence="2" key="1">
    <citation type="submission" date="2014-06" db="EMBL/GenBank/DDBJ databases">
        <authorList>
            <person name="Ju J."/>
            <person name="Zhang J."/>
        </authorList>
    </citation>
    <scope>NUCLEOTIDE SEQUENCE</scope>
    <source>
        <strain evidence="2">SscI8</strain>
    </source>
</reference>
<feature type="region of interest" description="Disordered" evidence="1">
    <location>
        <begin position="72"/>
        <end position="96"/>
    </location>
</feature>
<reference evidence="4" key="3">
    <citation type="submission" date="2014-06" db="EMBL/GenBank/DDBJ databases">
        <authorList>
            <person name="Berkman P.J."/>
        </authorList>
    </citation>
    <scope>NUCLEOTIDE SEQUENCE [LARGE SCALE GENOMIC DNA]</scope>
</reference>
<sequence>MSAPIRNLQRGATRAFSQSSAALVSRNISASSSNPIASSLFSSSARSKQQDKRQRRKKDAILRKAVEMYHLTPSFLPNPQQASVTTSARQPSSSSSSAAAASWESALDNTIYSSIVNTDSVSRRSPNIVPRGLTEFSREQSNRAASVPAFGNTEQSALSRAKDIHSFVSDLTSTTFPTRREREAAAADFTSANRSQPAKGASSSSQQNGGGLEHFTDGDIARYQRRHNHSTGAGSSSGLDSSRYSGAERLTHLDRITPGANEWYRSQGLDTRSARVRDAIFGTVNGEMPGLEVVRERIAEMRRENAASQPSSSN</sequence>
<dbReference type="EMBL" id="CCFA01003728">
    <property type="protein sequence ID" value="CDW98804.1"/>
    <property type="molecule type" value="Genomic_DNA"/>
</dbReference>
<keyword evidence="4" id="KW-1185">Reference proteome</keyword>
<evidence type="ECO:0000313" key="2">
    <source>
        <dbReference type="EMBL" id="CDU21967.1"/>
    </source>
</evidence>
<organism evidence="3 4">
    <name type="scientific">Sporisorium scitamineum</name>
    <dbReference type="NCBI Taxonomy" id="49012"/>
    <lineage>
        <taxon>Eukaryota</taxon>
        <taxon>Fungi</taxon>
        <taxon>Dikarya</taxon>
        <taxon>Basidiomycota</taxon>
        <taxon>Ustilaginomycotina</taxon>
        <taxon>Ustilaginomycetes</taxon>
        <taxon>Ustilaginales</taxon>
        <taxon>Ustilaginaceae</taxon>
        <taxon>Sporisorium</taxon>
    </lineage>
</organism>
<evidence type="ECO:0000313" key="4">
    <source>
        <dbReference type="Proteomes" id="UP000242770"/>
    </source>
</evidence>
<dbReference type="EMBL" id="LK056654">
    <property type="protein sequence ID" value="CDU21967.1"/>
    <property type="molecule type" value="Genomic_DNA"/>
</dbReference>
<proteinExistence type="predicted"/>
<accession>A0A0F7SBB1</accession>
<feature type="region of interest" description="Disordered" evidence="1">
    <location>
        <begin position="27"/>
        <end position="59"/>
    </location>
</feature>
<feature type="compositionally biased region" description="Polar residues" evidence="1">
    <location>
        <begin position="75"/>
        <end position="86"/>
    </location>
</feature>
<protein>
    <submittedName>
        <fullName evidence="3">Uncharacterized protein</fullName>
    </submittedName>
</protein>
<dbReference type="OrthoDB" id="3339789at2759"/>
<feature type="region of interest" description="Disordered" evidence="1">
    <location>
        <begin position="173"/>
        <end position="216"/>
    </location>
</feature>
<evidence type="ECO:0000313" key="3">
    <source>
        <dbReference type="EMBL" id="CDW98804.1"/>
    </source>
</evidence>
<feature type="compositionally biased region" description="Low complexity" evidence="1">
    <location>
        <begin position="27"/>
        <end position="47"/>
    </location>
</feature>
<gene>
    <name evidence="3" type="primary">SSCI62730.1</name>
    <name evidence="2" type="ORF">SPSC_00597</name>
</gene>